<feature type="active site" evidence="3 4">
    <location>
        <position position="186"/>
    </location>
</feature>
<feature type="modified residue" description="4-aspartylphosphate" evidence="3 5">
    <location>
        <position position="56"/>
    </location>
</feature>
<comment type="subcellular location">
    <subcellularLocation>
        <location evidence="3">Cytoplasm</location>
    </subcellularLocation>
</comment>
<evidence type="ECO:0000256" key="1">
    <source>
        <dbReference type="ARBA" id="ARBA00022801"/>
    </source>
</evidence>
<dbReference type="Pfam" id="PF00072">
    <property type="entry name" value="Response_reg"/>
    <property type="match status" value="1"/>
</dbReference>
<dbReference type="Proteomes" id="UP000739538">
    <property type="component" value="Unassembled WGS sequence"/>
</dbReference>
<evidence type="ECO:0000256" key="2">
    <source>
        <dbReference type="ARBA" id="ARBA00048267"/>
    </source>
</evidence>
<keyword evidence="1 3" id="KW-0378">Hydrolase</keyword>
<dbReference type="EC" id="3.1.1.61" evidence="3"/>
<gene>
    <name evidence="3 8" type="primary">cheB</name>
    <name evidence="8" type="ORF">KDA27_21070</name>
</gene>
<comment type="catalytic activity">
    <reaction evidence="3">
        <text>L-glutaminyl-[protein] + H2O = L-glutamyl-[protein] + NH4(+)</text>
        <dbReference type="Rhea" id="RHEA:16441"/>
        <dbReference type="Rhea" id="RHEA-COMP:10207"/>
        <dbReference type="Rhea" id="RHEA-COMP:10208"/>
        <dbReference type="ChEBI" id="CHEBI:15377"/>
        <dbReference type="ChEBI" id="CHEBI:28938"/>
        <dbReference type="ChEBI" id="CHEBI:29973"/>
        <dbReference type="ChEBI" id="CHEBI:30011"/>
        <dbReference type="EC" id="3.5.1.44"/>
    </reaction>
</comment>
<organism evidence="8 9">
    <name type="scientific">Eiseniibacteriota bacterium</name>
    <dbReference type="NCBI Taxonomy" id="2212470"/>
    <lineage>
        <taxon>Bacteria</taxon>
        <taxon>Candidatus Eiseniibacteriota</taxon>
    </lineage>
</organism>
<evidence type="ECO:0000313" key="9">
    <source>
        <dbReference type="Proteomes" id="UP000739538"/>
    </source>
</evidence>
<comment type="function">
    <text evidence="3">Involved in chemotaxis. Part of a chemotaxis signal transduction system that modulates chemotaxis in response to various stimuli. Catalyzes the demethylation of specific methylglutamate residues introduced into the chemoreceptors (methyl-accepting chemotaxis proteins or MCP) by CheR. Also mediates the irreversible deamidation of specific glutamine residues to glutamic acid.</text>
</comment>
<evidence type="ECO:0000256" key="4">
    <source>
        <dbReference type="PROSITE-ProRule" id="PRU00050"/>
    </source>
</evidence>
<dbReference type="Gene3D" id="3.40.50.180">
    <property type="entry name" value="Methylesterase CheB, C-terminal domain"/>
    <property type="match status" value="1"/>
</dbReference>
<comment type="domain">
    <text evidence="3">Contains a C-terminal catalytic domain, and an N-terminal region which modulates catalytic activity.</text>
</comment>
<evidence type="ECO:0000256" key="5">
    <source>
        <dbReference type="PROSITE-ProRule" id="PRU00169"/>
    </source>
</evidence>
<dbReference type="InterPro" id="IPR000673">
    <property type="entry name" value="Sig_transdc_resp-reg_Me-estase"/>
</dbReference>
<dbReference type="PROSITE" id="PS50122">
    <property type="entry name" value="CHEB"/>
    <property type="match status" value="1"/>
</dbReference>
<accession>A0A956SF58</accession>
<keyword evidence="8" id="KW-0489">Methyltransferase</keyword>
<dbReference type="NCBIfam" id="NF001965">
    <property type="entry name" value="PRK00742.1"/>
    <property type="match status" value="1"/>
</dbReference>
<dbReference type="SMART" id="SM00448">
    <property type="entry name" value="REC"/>
    <property type="match status" value="1"/>
</dbReference>
<comment type="catalytic activity">
    <reaction evidence="2 3">
        <text>[protein]-L-glutamate 5-O-methyl ester + H2O = L-glutamyl-[protein] + methanol + H(+)</text>
        <dbReference type="Rhea" id="RHEA:23236"/>
        <dbReference type="Rhea" id="RHEA-COMP:10208"/>
        <dbReference type="Rhea" id="RHEA-COMP:10311"/>
        <dbReference type="ChEBI" id="CHEBI:15377"/>
        <dbReference type="ChEBI" id="CHEBI:15378"/>
        <dbReference type="ChEBI" id="CHEBI:17790"/>
        <dbReference type="ChEBI" id="CHEBI:29973"/>
        <dbReference type="ChEBI" id="CHEBI:82795"/>
        <dbReference type="EC" id="3.1.1.61"/>
    </reaction>
</comment>
<dbReference type="PROSITE" id="PS50110">
    <property type="entry name" value="RESPONSE_REGULATORY"/>
    <property type="match status" value="1"/>
</dbReference>
<proteinExistence type="inferred from homology"/>
<dbReference type="GO" id="GO:0050568">
    <property type="term" value="F:protein-glutamine glutaminase activity"/>
    <property type="evidence" value="ECO:0007669"/>
    <property type="project" value="UniProtKB-UniRule"/>
</dbReference>
<feature type="active site" evidence="3 4">
    <location>
        <position position="283"/>
    </location>
</feature>
<dbReference type="GO" id="GO:0008984">
    <property type="term" value="F:protein-glutamate methylesterase activity"/>
    <property type="evidence" value="ECO:0007669"/>
    <property type="project" value="UniProtKB-UniRule"/>
</dbReference>
<dbReference type="InterPro" id="IPR001789">
    <property type="entry name" value="Sig_transdc_resp-reg_receiver"/>
</dbReference>
<dbReference type="AlphaFoldDB" id="A0A956SF58"/>
<sequence>MSKIRVLIVDDSAFLRRAIRSVLRSAPDIDVVGAARNGREAIEQARSLDPDVITLDVTMPEMDGLAALPEVRKACKAKVIMVSSHTAEGTQETLEALRLGADDFIAKDTGPELPGLIEKIRALGGARRVQPAIRMSPDTPRRAPIFRADQFDIVVVGSSTGGPAVLETIFTAIPHPFPLPIVIAQHMPPLFTKSMAERLDRTCQVPAHHIDQPMVLEKGHLYLAEGGKHVKVRKRPGGVLGAEMGDTPREAPYRPSVDELFATTAEAVGGRALAVVLTGMGQDGLVGGRALRAKGAKMLAQNAETSVVYGMPRAVVEAGLVDAALTPVELAQTLVQLAAAVSRPVPKAGTSRDAA</sequence>
<evidence type="ECO:0000256" key="3">
    <source>
        <dbReference type="HAMAP-Rule" id="MF_00099"/>
    </source>
</evidence>
<evidence type="ECO:0000313" key="8">
    <source>
        <dbReference type="EMBL" id="MCA9758300.1"/>
    </source>
</evidence>
<dbReference type="EMBL" id="JAGQHS010000159">
    <property type="protein sequence ID" value="MCA9758300.1"/>
    <property type="molecule type" value="Genomic_DNA"/>
</dbReference>
<dbReference type="GO" id="GO:0006935">
    <property type="term" value="P:chemotaxis"/>
    <property type="evidence" value="ECO:0007669"/>
    <property type="project" value="UniProtKB-UniRule"/>
</dbReference>
<keyword evidence="3 4" id="KW-0145">Chemotaxis</keyword>
<protein>
    <recommendedName>
        <fullName evidence="3">Protein-glutamate methylesterase/protein-glutamine glutaminase</fullName>
        <ecNumber evidence="3">3.1.1.61</ecNumber>
        <ecNumber evidence="3">3.5.1.44</ecNumber>
    </recommendedName>
</protein>
<comment type="similarity">
    <text evidence="3">Belongs to the CheB family.</text>
</comment>
<dbReference type="GO" id="GO:0008168">
    <property type="term" value="F:methyltransferase activity"/>
    <property type="evidence" value="ECO:0007669"/>
    <property type="project" value="UniProtKB-KW"/>
</dbReference>
<dbReference type="CDD" id="cd17541">
    <property type="entry name" value="REC_CheB-like"/>
    <property type="match status" value="1"/>
</dbReference>
<dbReference type="InterPro" id="IPR035909">
    <property type="entry name" value="CheB_C"/>
</dbReference>
<dbReference type="SUPFAM" id="SSF52738">
    <property type="entry name" value="Methylesterase CheB, C-terminal domain"/>
    <property type="match status" value="1"/>
</dbReference>
<evidence type="ECO:0000259" key="7">
    <source>
        <dbReference type="PROSITE" id="PS50122"/>
    </source>
</evidence>
<dbReference type="SUPFAM" id="SSF52172">
    <property type="entry name" value="CheY-like"/>
    <property type="match status" value="1"/>
</dbReference>
<dbReference type="Pfam" id="PF01339">
    <property type="entry name" value="CheB_methylest"/>
    <property type="match status" value="1"/>
</dbReference>
<keyword evidence="8" id="KW-0808">Transferase</keyword>
<dbReference type="InterPro" id="IPR011006">
    <property type="entry name" value="CheY-like_superfamily"/>
</dbReference>
<dbReference type="HAMAP" id="MF_00099">
    <property type="entry name" value="CheB_chemtxs"/>
    <property type="match status" value="1"/>
</dbReference>
<comment type="PTM">
    <text evidence="3">Phosphorylated by CheA. Phosphorylation of the N-terminal regulatory domain activates the methylesterase activity.</text>
</comment>
<dbReference type="GO" id="GO:0005737">
    <property type="term" value="C:cytoplasm"/>
    <property type="evidence" value="ECO:0007669"/>
    <property type="project" value="UniProtKB-SubCell"/>
</dbReference>
<dbReference type="PIRSF" id="PIRSF000876">
    <property type="entry name" value="RR_chemtxs_CheB"/>
    <property type="match status" value="1"/>
</dbReference>
<dbReference type="GO" id="GO:0000156">
    <property type="term" value="F:phosphorelay response regulator activity"/>
    <property type="evidence" value="ECO:0007669"/>
    <property type="project" value="InterPro"/>
</dbReference>
<feature type="domain" description="CheB-type methylesterase" evidence="7">
    <location>
        <begin position="153"/>
        <end position="341"/>
    </location>
</feature>
<dbReference type="CDD" id="cd16432">
    <property type="entry name" value="CheB_Rec"/>
    <property type="match status" value="1"/>
</dbReference>
<comment type="caution">
    <text evidence="8">The sequence shown here is derived from an EMBL/GenBank/DDBJ whole genome shotgun (WGS) entry which is preliminary data.</text>
</comment>
<dbReference type="PANTHER" id="PTHR42872">
    <property type="entry name" value="PROTEIN-GLUTAMATE METHYLESTERASE/PROTEIN-GLUTAMINE GLUTAMINASE"/>
    <property type="match status" value="1"/>
</dbReference>
<dbReference type="EC" id="3.5.1.44" evidence="3"/>
<keyword evidence="3" id="KW-0963">Cytoplasm</keyword>
<evidence type="ECO:0000259" key="6">
    <source>
        <dbReference type="PROSITE" id="PS50110"/>
    </source>
</evidence>
<keyword evidence="3 5" id="KW-0597">Phosphoprotein</keyword>
<reference evidence="8" key="1">
    <citation type="submission" date="2020-04" db="EMBL/GenBank/DDBJ databases">
        <authorList>
            <person name="Zhang T."/>
        </authorList>
    </citation>
    <scope>NUCLEOTIDE SEQUENCE</scope>
    <source>
        <strain evidence="8">HKST-UBA02</strain>
    </source>
</reference>
<dbReference type="Gene3D" id="3.40.50.2300">
    <property type="match status" value="1"/>
</dbReference>
<feature type="active site" evidence="3 4">
    <location>
        <position position="159"/>
    </location>
</feature>
<name>A0A956SF58_UNCEI</name>
<feature type="domain" description="Response regulatory" evidence="6">
    <location>
        <begin position="5"/>
        <end position="122"/>
    </location>
</feature>
<dbReference type="PANTHER" id="PTHR42872:SF3">
    <property type="entry name" value="PROTEIN-GLUTAMATE METHYLESTERASE_PROTEIN-GLUTAMINE GLUTAMINASE 1"/>
    <property type="match status" value="1"/>
</dbReference>
<dbReference type="InterPro" id="IPR008248">
    <property type="entry name" value="CheB-like"/>
</dbReference>
<reference evidence="8" key="2">
    <citation type="journal article" date="2021" name="Microbiome">
        <title>Successional dynamics and alternative stable states in a saline activated sludge microbial community over 9 years.</title>
        <authorList>
            <person name="Wang Y."/>
            <person name="Ye J."/>
            <person name="Ju F."/>
            <person name="Liu L."/>
            <person name="Boyd J.A."/>
            <person name="Deng Y."/>
            <person name="Parks D.H."/>
            <person name="Jiang X."/>
            <person name="Yin X."/>
            <person name="Woodcroft B.J."/>
            <person name="Tyson G.W."/>
            <person name="Hugenholtz P."/>
            <person name="Polz M.F."/>
            <person name="Zhang T."/>
        </authorList>
    </citation>
    <scope>NUCLEOTIDE SEQUENCE</scope>
    <source>
        <strain evidence="8">HKST-UBA02</strain>
    </source>
</reference>
<dbReference type="GO" id="GO:0032259">
    <property type="term" value="P:methylation"/>
    <property type="evidence" value="ECO:0007669"/>
    <property type="project" value="UniProtKB-KW"/>
</dbReference>